<sequence length="270" mass="29019">MQPSDDAEAVASAAPPCTMPLPLALSDLIPGRVTGSTASTPAPPPAHATKTAAAPESVKAKSGRGPRGVLDSAPSLSRKGKAPARRTKWTNSMIGELLHLRFADGDVKRRLQAADTNTKKALAWQHFASVLSQSLGVALTHDHVSLKYSKLKCLFRKEKREHHQTDNTARENEMDRELWAISSDAFGGRVGISGEVLLDSTTDEEDEETDAAKDQRASKQKAIPVIQLATALQGGMEAIAAALGSRSAADENLHSLAELLEQQQDENRRY</sequence>
<dbReference type="Proteomes" id="UP000435112">
    <property type="component" value="Unassembled WGS sequence"/>
</dbReference>
<name>A0A6A3NRS5_9STRA</name>
<dbReference type="Proteomes" id="UP000429607">
    <property type="component" value="Unassembled WGS sequence"/>
</dbReference>
<evidence type="ECO:0000313" key="4">
    <source>
        <dbReference type="Proteomes" id="UP000429607"/>
    </source>
</evidence>
<dbReference type="EMBL" id="QXFV01000055">
    <property type="protein sequence ID" value="KAE9051148.1"/>
    <property type="molecule type" value="Genomic_DNA"/>
</dbReference>
<feature type="compositionally biased region" description="Basic residues" evidence="1">
    <location>
        <begin position="78"/>
        <end position="88"/>
    </location>
</feature>
<evidence type="ECO:0000313" key="5">
    <source>
        <dbReference type="Proteomes" id="UP000435112"/>
    </source>
</evidence>
<dbReference type="EMBL" id="QXFU01000059">
    <property type="protein sequence ID" value="KAE9046028.1"/>
    <property type="molecule type" value="Genomic_DNA"/>
</dbReference>
<comment type="caution">
    <text evidence="2">The sequence shown here is derived from an EMBL/GenBank/DDBJ whole genome shotgun (WGS) entry which is preliminary data.</text>
</comment>
<dbReference type="OrthoDB" id="128978at2759"/>
<evidence type="ECO:0000313" key="3">
    <source>
        <dbReference type="EMBL" id="KAE9051148.1"/>
    </source>
</evidence>
<gene>
    <name evidence="3" type="ORF">PR001_g1714</name>
    <name evidence="2" type="ORF">PR002_g1899</name>
</gene>
<reference evidence="4 5" key="1">
    <citation type="submission" date="2018-09" db="EMBL/GenBank/DDBJ databases">
        <title>Genomic investigation of the strawberry pathogen Phytophthora fragariae indicates pathogenicity is determined by transcriptional variation in three key races.</title>
        <authorList>
            <person name="Adams T.M."/>
            <person name="Armitage A.D."/>
            <person name="Sobczyk M.K."/>
            <person name="Bates H.J."/>
            <person name="Dunwell J.M."/>
            <person name="Nellist C.F."/>
            <person name="Harrison R.J."/>
        </authorList>
    </citation>
    <scope>NUCLEOTIDE SEQUENCE [LARGE SCALE GENOMIC DNA]</scope>
    <source>
        <strain evidence="3 4">SCRP249</strain>
        <strain evidence="2 5">SCRP324</strain>
    </source>
</reference>
<protein>
    <recommendedName>
        <fullName evidence="6">Myb/SANT-like domain-containing protein</fullName>
    </recommendedName>
</protein>
<dbReference type="AlphaFoldDB" id="A0A6A3NRS5"/>
<proteinExistence type="predicted"/>
<feature type="region of interest" description="Disordered" evidence="1">
    <location>
        <begin position="1"/>
        <end position="88"/>
    </location>
</feature>
<evidence type="ECO:0000313" key="2">
    <source>
        <dbReference type="EMBL" id="KAE9046028.1"/>
    </source>
</evidence>
<evidence type="ECO:0008006" key="6">
    <source>
        <dbReference type="Google" id="ProtNLM"/>
    </source>
</evidence>
<organism evidence="2 5">
    <name type="scientific">Phytophthora rubi</name>
    <dbReference type="NCBI Taxonomy" id="129364"/>
    <lineage>
        <taxon>Eukaryota</taxon>
        <taxon>Sar</taxon>
        <taxon>Stramenopiles</taxon>
        <taxon>Oomycota</taxon>
        <taxon>Peronosporomycetes</taxon>
        <taxon>Peronosporales</taxon>
        <taxon>Peronosporaceae</taxon>
        <taxon>Phytophthora</taxon>
    </lineage>
</organism>
<feature type="region of interest" description="Disordered" evidence="1">
    <location>
        <begin position="198"/>
        <end position="219"/>
    </location>
</feature>
<evidence type="ECO:0000256" key="1">
    <source>
        <dbReference type="SAM" id="MobiDB-lite"/>
    </source>
</evidence>
<accession>A0A6A3NRS5</accession>